<dbReference type="KEGG" id="dhe:111596290"/>
<dbReference type="PANTHER" id="PTHR22803">
    <property type="entry name" value="MANNOSE, PHOSPHOLIPASE, LECTIN RECEPTOR RELATED"/>
    <property type="match status" value="1"/>
</dbReference>
<feature type="chain" id="PRO_5026722908" evidence="1">
    <location>
        <begin position="21"/>
        <end position="179"/>
    </location>
</feature>
<dbReference type="OrthoDB" id="7773875at2759"/>
<dbReference type="AlphaFoldDB" id="A0A6J2SS15"/>
<sequence length="179" mass="20360">MFAKYVCVLQFFGLLALCSAFKLHPVITPDIPANTNLTTGPFVRIGSGYYLFELKNWRNWYEAYETCRTMDAELITIETIEEWNEINRYMQETKIDNSYWTSGTDLAKEGAHVWFSSGQPINIKVWARGQPDNAGKVEHCDELGWKGNNTTGLNDGPCASLKLYICEAKQPVTASFVLW</sequence>
<evidence type="ECO:0000313" key="3">
    <source>
        <dbReference type="Proteomes" id="UP000504633"/>
    </source>
</evidence>
<protein>
    <submittedName>
        <fullName evidence="4">C-type lectin 37Da-like</fullName>
    </submittedName>
</protein>
<dbReference type="InterPro" id="IPR016186">
    <property type="entry name" value="C-type_lectin-like/link_sf"/>
</dbReference>
<keyword evidence="1" id="KW-0732">Signal</keyword>
<evidence type="ECO:0000259" key="2">
    <source>
        <dbReference type="PROSITE" id="PS50041"/>
    </source>
</evidence>
<dbReference type="Proteomes" id="UP000504633">
    <property type="component" value="Unplaced"/>
</dbReference>
<organism evidence="3 4">
    <name type="scientific">Drosophila hydei</name>
    <name type="common">Fruit fly</name>
    <dbReference type="NCBI Taxonomy" id="7224"/>
    <lineage>
        <taxon>Eukaryota</taxon>
        <taxon>Metazoa</taxon>
        <taxon>Ecdysozoa</taxon>
        <taxon>Arthropoda</taxon>
        <taxon>Hexapoda</taxon>
        <taxon>Insecta</taxon>
        <taxon>Pterygota</taxon>
        <taxon>Neoptera</taxon>
        <taxon>Endopterygota</taxon>
        <taxon>Diptera</taxon>
        <taxon>Brachycera</taxon>
        <taxon>Muscomorpha</taxon>
        <taxon>Ephydroidea</taxon>
        <taxon>Drosophilidae</taxon>
        <taxon>Drosophila</taxon>
    </lineage>
</organism>
<accession>A0A6J2SS15</accession>
<dbReference type="OMA" id="RNIRYIC"/>
<feature type="domain" description="C-type lectin" evidence="2">
    <location>
        <begin position="45"/>
        <end position="167"/>
    </location>
</feature>
<dbReference type="InterPro" id="IPR001304">
    <property type="entry name" value="C-type_lectin-like"/>
</dbReference>
<evidence type="ECO:0000256" key="1">
    <source>
        <dbReference type="SAM" id="SignalP"/>
    </source>
</evidence>
<reference evidence="4" key="1">
    <citation type="submission" date="2025-08" db="UniProtKB">
        <authorList>
            <consortium name="RefSeq"/>
        </authorList>
    </citation>
    <scope>IDENTIFICATION</scope>
    <source>
        <strain evidence="4">15085-1641.00</strain>
        <tissue evidence="4">Whole body</tissue>
    </source>
</reference>
<dbReference type="CDD" id="cd00037">
    <property type="entry name" value="CLECT"/>
    <property type="match status" value="1"/>
</dbReference>
<gene>
    <name evidence="4" type="primary">LOC111596290</name>
</gene>
<keyword evidence="3" id="KW-1185">Reference proteome</keyword>
<dbReference type="PROSITE" id="PS50041">
    <property type="entry name" value="C_TYPE_LECTIN_2"/>
    <property type="match status" value="1"/>
</dbReference>
<dbReference type="GeneID" id="111596290"/>
<proteinExistence type="predicted"/>
<feature type="signal peptide" evidence="1">
    <location>
        <begin position="1"/>
        <end position="20"/>
    </location>
</feature>
<dbReference type="RefSeq" id="XP_030080523.1">
    <property type="nucleotide sequence ID" value="XM_030224663.1"/>
</dbReference>
<name>A0A6J2SS15_DROHY</name>
<dbReference type="Pfam" id="PF00059">
    <property type="entry name" value="Lectin_C"/>
    <property type="match status" value="1"/>
</dbReference>
<dbReference type="SUPFAM" id="SSF56436">
    <property type="entry name" value="C-type lectin-like"/>
    <property type="match status" value="1"/>
</dbReference>
<dbReference type="Gene3D" id="3.10.100.10">
    <property type="entry name" value="Mannose-Binding Protein A, subunit A"/>
    <property type="match status" value="1"/>
</dbReference>
<dbReference type="InterPro" id="IPR050111">
    <property type="entry name" value="C-type_lectin/snaclec_domain"/>
</dbReference>
<dbReference type="InterPro" id="IPR016187">
    <property type="entry name" value="CTDL_fold"/>
</dbReference>
<evidence type="ECO:0000313" key="4">
    <source>
        <dbReference type="RefSeq" id="XP_030080523.1"/>
    </source>
</evidence>
<dbReference type="SMART" id="SM00034">
    <property type="entry name" value="CLECT"/>
    <property type="match status" value="1"/>
</dbReference>